<dbReference type="AlphaFoldDB" id="A0A4Q9KFT0"/>
<comment type="caution">
    <text evidence="2">The sequence shown here is derived from an EMBL/GenBank/DDBJ whole genome shotgun (WGS) entry which is preliminary data.</text>
</comment>
<feature type="chain" id="PRO_5039674032" description="Lipoprotein" evidence="1">
    <location>
        <begin position="20"/>
        <end position="148"/>
    </location>
</feature>
<evidence type="ECO:0008006" key="4">
    <source>
        <dbReference type="Google" id="ProtNLM"/>
    </source>
</evidence>
<evidence type="ECO:0000256" key="1">
    <source>
        <dbReference type="SAM" id="SignalP"/>
    </source>
</evidence>
<keyword evidence="1" id="KW-0732">Signal</keyword>
<sequence>MRRPLTLGLGFLLATGAVAGCSASAPFDPCPANVVRVEVFNTYADHPIADRHEVSIDDAADACATAFPYDRARQKTFSEAELGQRRLTVYRFTGSDGSVRTVRVHGLAGVGAGAAILMDDGRSFHIDSAGPEPYLPADAEVVPREAIP</sequence>
<organism evidence="2 3">
    <name type="scientific">Propioniciclava sinopodophylli</name>
    <dbReference type="NCBI Taxonomy" id="1837344"/>
    <lineage>
        <taxon>Bacteria</taxon>
        <taxon>Bacillati</taxon>
        <taxon>Actinomycetota</taxon>
        <taxon>Actinomycetes</taxon>
        <taxon>Propionibacteriales</taxon>
        <taxon>Propionibacteriaceae</taxon>
        <taxon>Propioniciclava</taxon>
    </lineage>
</organism>
<evidence type="ECO:0000313" key="2">
    <source>
        <dbReference type="EMBL" id="TBT87244.1"/>
    </source>
</evidence>
<reference evidence="2 3" key="1">
    <citation type="submission" date="2019-01" db="EMBL/GenBank/DDBJ databases">
        <title>Lactibacter flavus gen. nov., sp. nov., a novel bacterium of the family Propionibacteriaceae isolated from raw milk and dairy products.</title>
        <authorList>
            <person name="Huptas C."/>
            <person name="Wenning M."/>
            <person name="Breitenwieser F."/>
            <person name="Doll E."/>
            <person name="Von Neubeck M."/>
            <person name="Busse H.-J."/>
            <person name="Scherer S."/>
        </authorList>
    </citation>
    <scope>NUCLEOTIDE SEQUENCE [LARGE SCALE GENOMIC DNA]</scope>
    <source>
        <strain evidence="2 3">KCTC 33808</strain>
    </source>
</reference>
<dbReference type="Proteomes" id="UP000292373">
    <property type="component" value="Unassembled WGS sequence"/>
</dbReference>
<gene>
    <name evidence="2" type="ORF">ET989_02720</name>
</gene>
<feature type="signal peptide" evidence="1">
    <location>
        <begin position="1"/>
        <end position="19"/>
    </location>
</feature>
<protein>
    <recommendedName>
        <fullName evidence="4">Lipoprotein</fullName>
    </recommendedName>
</protein>
<dbReference type="EMBL" id="SDMQ01000002">
    <property type="protein sequence ID" value="TBT87244.1"/>
    <property type="molecule type" value="Genomic_DNA"/>
</dbReference>
<dbReference type="PROSITE" id="PS51257">
    <property type="entry name" value="PROKAR_LIPOPROTEIN"/>
    <property type="match status" value="1"/>
</dbReference>
<proteinExistence type="predicted"/>
<name>A0A4Q9KFT0_9ACTN</name>
<accession>A0A4Q9KFT0</accession>
<evidence type="ECO:0000313" key="3">
    <source>
        <dbReference type="Proteomes" id="UP000292373"/>
    </source>
</evidence>
<keyword evidence="3" id="KW-1185">Reference proteome</keyword>
<dbReference type="RefSeq" id="WP_131167030.1">
    <property type="nucleotide sequence ID" value="NZ_SDMQ01000002.1"/>
</dbReference>